<accession>A0AAD7KHZ3</accession>
<feature type="compositionally biased region" description="Pro residues" evidence="1">
    <location>
        <begin position="816"/>
        <end position="827"/>
    </location>
</feature>
<dbReference type="EMBL" id="JARKIB010000001">
    <property type="protein sequence ID" value="KAJ7786115.1"/>
    <property type="molecule type" value="Genomic_DNA"/>
</dbReference>
<feature type="compositionally biased region" description="Polar residues" evidence="1">
    <location>
        <begin position="604"/>
        <end position="620"/>
    </location>
</feature>
<feature type="compositionally biased region" description="Polar residues" evidence="1">
    <location>
        <begin position="7"/>
        <end position="17"/>
    </location>
</feature>
<feature type="compositionally biased region" description="Pro residues" evidence="1">
    <location>
        <begin position="539"/>
        <end position="552"/>
    </location>
</feature>
<feature type="compositionally biased region" description="Pro residues" evidence="1">
    <location>
        <begin position="797"/>
        <end position="806"/>
    </location>
</feature>
<feature type="region of interest" description="Disordered" evidence="1">
    <location>
        <begin position="1"/>
        <end position="282"/>
    </location>
</feature>
<reference evidence="2" key="1">
    <citation type="submission" date="2023-03" db="EMBL/GenBank/DDBJ databases">
        <title>Massive genome expansion in bonnet fungi (Mycena s.s.) driven by repeated elements and novel gene families across ecological guilds.</title>
        <authorList>
            <consortium name="Lawrence Berkeley National Laboratory"/>
            <person name="Harder C.B."/>
            <person name="Miyauchi S."/>
            <person name="Viragh M."/>
            <person name="Kuo A."/>
            <person name="Thoen E."/>
            <person name="Andreopoulos B."/>
            <person name="Lu D."/>
            <person name="Skrede I."/>
            <person name="Drula E."/>
            <person name="Henrissat B."/>
            <person name="Morin E."/>
            <person name="Kohler A."/>
            <person name="Barry K."/>
            <person name="LaButti K."/>
            <person name="Morin E."/>
            <person name="Salamov A."/>
            <person name="Lipzen A."/>
            <person name="Mereny Z."/>
            <person name="Hegedus B."/>
            <person name="Baldrian P."/>
            <person name="Stursova M."/>
            <person name="Weitz H."/>
            <person name="Taylor A."/>
            <person name="Grigoriev I.V."/>
            <person name="Nagy L.G."/>
            <person name="Martin F."/>
            <person name="Kauserud H."/>
        </authorList>
    </citation>
    <scope>NUCLEOTIDE SEQUENCE</scope>
    <source>
        <strain evidence="2">CBHHK182m</strain>
    </source>
</reference>
<feature type="compositionally biased region" description="Polar residues" evidence="1">
    <location>
        <begin position="326"/>
        <end position="337"/>
    </location>
</feature>
<feature type="compositionally biased region" description="Polar residues" evidence="1">
    <location>
        <begin position="376"/>
        <end position="401"/>
    </location>
</feature>
<gene>
    <name evidence="2" type="ORF">B0H16DRAFT_1708327</name>
</gene>
<evidence type="ECO:0000313" key="2">
    <source>
        <dbReference type="EMBL" id="KAJ7786115.1"/>
    </source>
</evidence>
<feature type="region of interest" description="Disordered" evidence="1">
    <location>
        <begin position="702"/>
        <end position="851"/>
    </location>
</feature>
<keyword evidence="3" id="KW-1185">Reference proteome</keyword>
<feature type="compositionally biased region" description="Polar residues" evidence="1">
    <location>
        <begin position="762"/>
        <end position="776"/>
    </location>
</feature>
<protein>
    <submittedName>
        <fullName evidence="2">Uncharacterized protein</fullName>
    </submittedName>
</protein>
<organism evidence="2 3">
    <name type="scientific">Mycena metata</name>
    <dbReference type="NCBI Taxonomy" id="1033252"/>
    <lineage>
        <taxon>Eukaryota</taxon>
        <taxon>Fungi</taxon>
        <taxon>Dikarya</taxon>
        <taxon>Basidiomycota</taxon>
        <taxon>Agaricomycotina</taxon>
        <taxon>Agaricomycetes</taxon>
        <taxon>Agaricomycetidae</taxon>
        <taxon>Agaricales</taxon>
        <taxon>Marasmiineae</taxon>
        <taxon>Mycenaceae</taxon>
        <taxon>Mycena</taxon>
    </lineage>
</organism>
<feature type="compositionally biased region" description="Low complexity" evidence="1">
    <location>
        <begin position="731"/>
        <end position="745"/>
    </location>
</feature>
<evidence type="ECO:0000256" key="1">
    <source>
        <dbReference type="SAM" id="MobiDB-lite"/>
    </source>
</evidence>
<comment type="caution">
    <text evidence="2">The sequence shown here is derived from an EMBL/GenBank/DDBJ whole genome shotgun (WGS) entry which is preliminary data.</text>
</comment>
<sequence length="851" mass="93247">MAVDGRSPQNRVSSQGALENAKAGPSRRASRGFFSLFFSKGQPQPSPPTQSHRPRASLPPMTQRFDAISLTSPSQRNDPAFSQDPSVHHAHPVVAPRRDVIRTSAPGLSQDPPRSLLPLVIVNPDPDEPFTPPQEKQRANNGAVTRYEADYSSSSQASQSSLILPSNASSASSYSSLISAPSTLHSRLPTPIGMPPDPSVQEDSPLEVASPLSETAGGLDAGKRPMSPPPDYEILSPPRPMPFRNDSAPELRHVDPPGLPHRPATAPILDAPPPAAKRQQTNDRLRAAYDLDRIDELDESNPLGVAMHHEGPFQAIASVLKGPSALGNQSVHPQPRSTKPPKHGPNGGSLGIVPGQILPHNFPFHQPVHPVFRPEFNNNSPQASTSHIPPPSQFVQPQYGQGNMRPPPPQQRPNHDPRWPPSPSPAQSAYDLRAFPETQYDPVDEVPQTQQHFVQHGNPHYPDLNQPPPGHHAYYSSEDNSGAYGGIEEDLTPQRHRHSAPPVPSTSRVQPGPYYPPQNGVDPNNGVQPRRQGVQAGFNPPPRDPRFTPPPDLRLNAGQNLSNMRHSPGLNGQPVAGFIDPRVFQHRDHQLNAGQNLAGMRRSPNPQSIDPRLGQQSYPSPQVGGYNPNLPPQDRRRPSSLQPQPTHDMRGQVAQQHMAEQDPRRRASYQPVQRPPPGAAPVDIGRQQFDREHHIAGMMQDRPQSIAPSTVTASARKGPQPQHIPKHLVMPTPLQQSAQLPSQSTVQSYPTAHYPPPAKFDPSQQAQPTRAQTIQMVQERDGGRQVLKKRASVVVQPSPPMPPKPPNVTRQRSYMEPPPTVPQPPNSRPVQPVQQDKKRSKRLLSKRRSDL</sequence>
<proteinExistence type="predicted"/>
<feature type="region of interest" description="Disordered" evidence="1">
    <location>
        <begin position="595"/>
        <end position="684"/>
    </location>
</feature>
<feature type="compositionally biased region" description="Low complexity" evidence="1">
    <location>
        <begin position="152"/>
        <end position="182"/>
    </location>
</feature>
<feature type="compositionally biased region" description="Pro residues" evidence="1">
    <location>
        <begin position="226"/>
        <end position="241"/>
    </location>
</feature>
<feature type="compositionally biased region" description="Polar residues" evidence="1">
    <location>
        <begin position="702"/>
        <end position="713"/>
    </location>
</feature>
<evidence type="ECO:0000313" key="3">
    <source>
        <dbReference type="Proteomes" id="UP001215598"/>
    </source>
</evidence>
<name>A0AAD7KHZ3_9AGAR</name>
<dbReference type="AlphaFoldDB" id="A0AAD7KHZ3"/>
<feature type="region of interest" description="Disordered" evidence="1">
    <location>
        <begin position="320"/>
        <end position="580"/>
    </location>
</feature>
<feature type="compositionally biased region" description="Basic residues" evidence="1">
    <location>
        <begin position="838"/>
        <end position="851"/>
    </location>
</feature>
<dbReference type="Proteomes" id="UP001215598">
    <property type="component" value="Unassembled WGS sequence"/>
</dbReference>